<dbReference type="AlphaFoldDB" id="A0A1Y2CXL8"/>
<evidence type="ECO:0000256" key="2">
    <source>
        <dbReference type="ARBA" id="ARBA00006403"/>
    </source>
</evidence>
<dbReference type="PRINTS" id="PR00056">
    <property type="entry name" value="HSFDOMAIN"/>
</dbReference>
<feature type="region of interest" description="Disordered" evidence="7">
    <location>
        <begin position="608"/>
        <end position="627"/>
    </location>
</feature>
<feature type="compositionally biased region" description="Polar residues" evidence="7">
    <location>
        <begin position="343"/>
        <end position="352"/>
    </location>
</feature>
<dbReference type="GO" id="GO:0005634">
    <property type="term" value="C:nucleus"/>
    <property type="evidence" value="ECO:0007669"/>
    <property type="project" value="UniProtKB-SubCell"/>
</dbReference>
<feature type="compositionally biased region" description="Low complexity" evidence="7">
    <location>
        <begin position="353"/>
        <end position="371"/>
    </location>
</feature>
<evidence type="ECO:0000256" key="3">
    <source>
        <dbReference type="ARBA" id="ARBA00023125"/>
    </source>
</evidence>
<keyword evidence="6" id="KW-0175">Coiled coil</keyword>
<accession>A0A1Y2CXL8</accession>
<dbReference type="InterPro" id="IPR000232">
    <property type="entry name" value="HSF_DNA-bd"/>
</dbReference>
<proteinExistence type="inferred from homology"/>
<evidence type="ECO:0000256" key="5">
    <source>
        <dbReference type="RuleBase" id="RU004020"/>
    </source>
</evidence>
<evidence type="ECO:0000313" key="9">
    <source>
        <dbReference type="EMBL" id="ORY51717.1"/>
    </source>
</evidence>
<dbReference type="InterPro" id="IPR036388">
    <property type="entry name" value="WH-like_DNA-bd_sf"/>
</dbReference>
<dbReference type="Proteomes" id="UP000193920">
    <property type="component" value="Unassembled WGS sequence"/>
</dbReference>
<protein>
    <recommendedName>
        <fullName evidence="8">HSF-type DNA-binding domain-containing protein</fullName>
    </recommendedName>
</protein>
<dbReference type="InterPro" id="IPR036390">
    <property type="entry name" value="WH_DNA-bd_sf"/>
</dbReference>
<evidence type="ECO:0000256" key="6">
    <source>
        <dbReference type="SAM" id="Coils"/>
    </source>
</evidence>
<keyword evidence="10" id="KW-1185">Reference proteome</keyword>
<sequence length="627" mass="71392">MYNSSSSNHDGALKYQDFQKQNFIGKLIEMLNNPEISDLISWHEDKASVIIKNINEFSGRALPMYFKHNKFNSFTRQLNTYGFSYKKIDDQTFKFQNENFVENKPELLKYISKKKNKNDEDIQSLQIELNDLKLSHGQLQREYNSLRQVMERLRIENNELRMMNTKLQNQVDDLQKMNNDIDSKYNSMKANNGKIYYNLVSILENLKVNDNQDREYLSDIQSITNECFDDDGSMVYNKRRCTSTSESTHSTFTQNTGNSLGINMSSVHKNGSYNSGNMSMNSNNTRQNMPSNIPSSHHSMNKNMNMSPRNGSSPRSQSHNGKINNGSFNNSPRDMAIPKSSYHLPNNNQRTHSLNNPLSNSQVQQPPSQNSIEGSIANHNRRSSSLGMMKDGKRNSIGYAVSPVNQYPPSQNSGSSSVGIPNEINRPPRPLSTQSAKKVHRLSNTSYLNSPNSLEMETEQINHPITESSNQNFLSVDNQINSNMERNTPSISSVPNYYPNQPIGSKAESIRSAPSIKSNFTLSGISDNNSQRSFTIKSNFTADDIINRNNTYPLNKNMMEGNEQIDPTKSYTIPKEHGKSPMYNEDENNLDYYSQHSKQNSISYLLNPSQGKRMQEQMMPNDTMDTS</sequence>
<gene>
    <name evidence="9" type="ORF">LY90DRAFT_508318</name>
</gene>
<feature type="coiled-coil region" evidence="6">
    <location>
        <begin position="115"/>
        <end position="191"/>
    </location>
</feature>
<dbReference type="GO" id="GO:0003700">
    <property type="term" value="F:DNA-binding transcription factor activity"/>
    <property type="evidence" value="ECO:0007669"/>
    <property type="project" value="InterPro"/>
</dbReference>
<comment type="subcellular location">
    <subcellularLocation>
        <location evidence="1">Nucleus</location>
    </subcellularLocation>
</comment>
<evidence type="ECO:0000313" key="10">
    <source>
        <dbReference type="Proteomes" id="UP000193920"/>
    </source>
</evidence>
<keyword evidence="3" id="KW-0238">DNA-binding</keyword>
<dbReference type="EMBL" id="MCOG01000095">
    <property type="protein sequence ID" value="ORY51717.1"/>
    <property type="molecule type" value="Genomic_DNA"/>
</dbReference>
<dbReference type="PANTHER" id="PTHR10015">
    <property type="entry name" value="HEAT SHOCK TRANSCRIPTION FACTOR"/>
    <property type="match status" value="1"/>
</dbReference>
<feature type="compositionally biased region" description="Polar residues" evidence="7">
    <location>
        <begin position="403"/>
        <end position="419"/>
    </location>
</feature>
<dbReference type="SUPFAM" id="SSF46785">
    <property type="entry name" value="Winged helix' DNA-binding domain"/>
    <property type="match status" value="1"/>
</dbReference>
<evidence type="ECO:0000256" key="7">
    <source>
        <dbReference type="SAM" id="MobiDB-lite"/>
    </source>
</evidence>
<keyword evidence="4" id="KW-0539">Nucleus</keyword>
<evidence type="ECO:0000256" key="1">
    <source>
        <dbReference type="ARBA" id="ARBA00004123"/>
    </source>
</evidence>
<reference evidence="9 10" key="1">
    <citation type="submission" date="2016-08" db="EMBL/GenBank/DDBJ databases">
        <title>A Parts List for Fungal Cellulosomes Revealed by Comparative Genomics.</title>
        <authorList>
            <consortium name="DOE Joint Genome Institute"/>
            <person name="Haitjema C.H."/>
            <person name="Gilmore S.P."/>
            <person name="Henske J.K."/>
            <person name="Solomon K.V."/>
            <person name="De Groot R."/>
            <person name="Kuo A."/>
            <person name="Mondo S.J."/>
            <person name="Salamov A.A."/>
            <person name="Labutti K."/>
            <person name="Zhao Z."/>
            <person name="Chiniquy J."/>
            <person name="Barry K."/>
            <person name="Brewer H.M."/>
            <person name="Purvine S.O."/>
            <person name="Wright A.T."/>
            <person name="Boxma B."/>
            <person name="Van Alen T."/>
            <person name="Hackstein J.H."/>
            <person name="Baker S.E."/>
            <person name="Grigoriev I.V."/>
            <person name="O'Malley M.A."/>
        </authorList>
    </citation>
    <scope>NUCLEOTIDE SEQUENCE [LARGE SCALE GENOMIC DNA]</scope>
    <source>
        <strain evidence="9 10">G1</strain>
    </source>
</reference>
<feature type="compositionally biased region" description="Low complexity" evidence="7">
    <location>
        <begin position="242"/>
        <end position="253"/>
    </location>
</feature>
<dbReference type="STRING" id="1754190.A0A1Y2CXL8"/>
<dbReference type="PANTHER" id="PTHR10015:SF427">
    <property type="entry name" value="HEAT SHOCK FACTOR PROTEIN"/>
    <property type="match status" value="1"/>
</dbReference>
<feature type="compositionally biased region" description="Polar residues" evidence="7">
    <location>
        <begin position="254"/>
        <end position="269"/>
    </location>
</feature>
<feature type="compositionally biased region" description="Polar residues" evidence="7">
    <location>
        <begin position="285"/>
        <end position="332"/>
    </location>
</feature>
<dbReference type="GO" id="GO:0043565">
    <property type="term" value="F:sequence-specific DNA binding"/>
    <property type="evidence" value="ECO:0007669"/>
    <property type="project" value="InterPro"/>
</dbReference>
<organism evidence="9 10">
    <name type="scientific">Neocallimastix californiae</name>
    <dbReference type="NCBI Taxonomy" id="1754190"/>
    <lineage>
        <taxon>Eukaryota</taxon>
        <taxon>Fungi</taxon>
        <taxon>Fungi incertae sedis</taxon>
        <taxon>Chytridiomycota</taxon>
        <taxon>Chytridiomycota incertae sedis</taxon>
        <taxon>Neocallimastigomycetes</taxon>
        <taxon>Neocallimastigales</taxon>
        <taxon>Neocallimastigaceae</taxon>
        <taxon>Neocallimastix</taxon>
    </lineage>
</organism>
<name>A0A1Y2CXL8_9FUNG</name>
<comment type="similarity">
    <text evidence="2 5">Belongs to the HSF family.</text>
</comment>
<dbReference type="SMART" id="SM00415">
    <property type="entry name" value="HSF"/>
    <property type="match status" value="1"/>
</dbReference>
<dbReference type="OrthoDB" id="2151362at2759"/>
<feature type="compositionally biased region" description="Low complexity" evidence="7">
    <location>
        <begin position="270"/>
        <end position="284"/>
    </location>
</feature>
<comment type="caution">
    <text evidence="9">The sequence shown here is derived from an EMBL/GenBank/DDBJ whole genome shotgun (WGS) entry which is preliminary data.</text>
</comment>
<dbReference type="Gene3D" id="1.10.10.10">
    <property type="entry name" value="Winged helix-like DNA-binding domain superfamily/Winged helix DNA-binding domain"/>
    <property type="match status" value="1"/>
</dbReference>
<evidence type="ECO:0000256" key="4">
    <source>
        <dbReference type="ARBA" id="ARBA00023242"/>
    </source>
</evidence>
<evidence type="ECO:0000259" key="8">
    <source>
        <dbReference type="SMART" id="SM00415"/>
    </source>
</evidence>
<feature type="region of interest" description="Disordered" evidence="7">
    <location>
        <begin position="242"/>
        <end position="439"/>
    </location>
</feature>
<feature type="domain" description="HSF-type DNA-binding" evidence="8">
    <location>
        <begin position="19"/>
        <end position="114"/>
    </location>
</feature>
<dbReference type="Pfam" id="PF00447">
    <property type="entry name" value="HSF_DNA-bind"/>
    <property type="match status" value="1"/>
</dbReference>